<organism evidence="2 3">
    <name type="scientific">Zea mays</name>
    <name type="common">Maize</name>
    <dbReference type="NCBI Taxonomy" id="4577"/>
    <lineage>
        <taxon>Eukaryota</taxon>
        <taxon>Viridiplantae</taxon>
        <taxon>Streptophyta</taxon>
        <taxon>Embryophyta</taxon>
        <taxon>Tracheophyta</taxon>
        <taxon>Spermatophyta</taxon>
        <taxon>Magnoliopsida</taxon>
        <taxon>Liliopsida</taxon>
        <taxon>Poales</taxon>
        <taxon>Poaceae</taxon>
        <taxon>PACMAD clade</taxon>
        <taxon>Panicoideae</taxon>
        <taxon>Andropogonodae</taxon>
        <taxon>Andropogoneae</taxon>
        <taxon>Tripsacinae</taxon>
        <taxon>Zea</taxon>
    </lineage>
</organism>
<dbReference type="AlphaFoldDB" id="A0A804P3W8"/>
<evidence type="ECO:0000313" key="3">
    <source>
        <dbReference type="Proteomes" id="UP000007305"/>
    </source>
</evidence>
<keyword evidence="3" id="KW-1185">Reference proteome</keyword>
<feature type="region of interest" description="Disordered" evidence="1">
    <location>
        <begin position="127"/>
        <end position="149"/>
    </location>
</feature>
<reference evidence="3" key="1">
    <citation type="journal article" date="2009" name="Science">
        <title>The B73 maize genome: complexity, diversity, and dynamics.</title>
        <authorList>
            <person name="Schnable P.S."/>
            <person name="Ware D."/>
            <person name="Fulton R.S."/>
            <person name="Stein J.C."/>
            <person name="Wei F."/>
            <person name="Pasternak S."/>
            <person name="Liang C."/>
            <person name="Zhang J."/>
            <person name="Fulton L."/>
            <person name="Graves T.A."/>
            <person name="Minx P."/>
            <person name="Reily A.D."/>
            <person name="Courtney L."/>
            <person name="Kruchowski S.S."/>
            <person name="Tomlinson C."/>
            <person name="Strong C."/>
            <person name="Delehaunty K."/>
            <person name="Fronick C."/>
            <person name="Courtney B."/>
            <person name="Rock S.M."/>
            <person name="Belter E."/>
            <person name="Du F."/>
            <person name="Kim K."/>
            <person name="Abbott R.M."/>
            <person name="Cotton M."/>
            <person name="Levy A."/>
            <person name="Marchetto P."/>
            <person name="Ochoa K."/>
            <person name="Jackson S.M."/>
            <person name="Gillam B."/>
            <person name="Chen W."/>
            <person name="Yan L."/>
            <person name="Higginbotham J."/>
            <person name="Cardenas M."/>
            <person name="Waligorski J."/>
            <person name="Applebaum E."/>
            <person name="Phelps L."/>
            <person name="Falcone J."/>
            <person name="Kanchi K."/>
            <person name="Thane T."/>
            <person name="Scimone A."/>
            <person name="Thane N."/>
            <person name="Henke J."/>
            <person name="Wang T."/>
            <person name="Ruppert J."/>
            <person name="Shah N."/>
            <person name="Rotter K."/>
            <person name="Hodges J."/>
            <person name="Ingenthron E."/>
            <person name="Cordes M."/>
            <person name="Kohlberg S."/>
            <person name="Sgro J."/>
            <person name="Delgado B."/>
            <person name="Mead K."/>
            <person name="Chinwalla A."/>
            <person name="Leonard S."/>
            <person name="Crouse K."/>
            <person name="Collura K."/>
            <person name="Kudrna D."/>
            <person name="Currie J."/>
            <person name="He R."/>
            <person name="Angelova A."/>
            <person name="Rajasekar S."/>
            <person name="Mueller T."/>
            <person name="Lomeli R."/>
            <person name="Scara G."/>
            <person name="Ko A."/>
            <person name="Delaney K."/>
            <person name="Wissotski M."/>
            <person name="Lopez G."/>
            <person name="Campos D."/>
            <person name="Braidotti M."/>
            <person name="Ashley E."/>
            <person name="Golser W."/>
            <person name="Kim H."/>
            <person name="Lee S."/>
            <person name="Lin J."/>
            <person name="Dujmic Z."/>
            <person name="Kim W."/>
            <person name="Talag J."/>
            <person name="Zuccolo A."/>
            <person name="Fan C."/>
            <person name="Sebastian A."/>
            <person name="Kramer M."/>
            <person name="Spiegel L."/>
            <person name="Nascimento L."/>
            <person name="Zutavern T."/>
            <person name="Miller B."/>
            <person name="Ambroise C."/>
            <person name="Muller S."/>
            <person name="Spooner W."/>
            <person name="Narechania A."/>
            <person name="Ren L."/>
            <person name="Wei S."/>
            <person name="Kumari S."/>
            <person name="Faga B."/>
            <person name="Levy M.J."/>
            <person name="McMahan L."/>
            <person name="Van Buren P."/>
            <person name="Vaughn M.W."/>
            <person name="Ying K."/>
            <person name="Yeh C.-T."/>
            <person name="Emrich S.J."/>
            <person name="Jia Y."/>
            <person name="Kalyanaraman A."/>
            <person name="Hsia A.-P."/>
            <person name="Barbazuk W.B."/>
            <person name="Baucom R.S."/>
            <person name="Brutnell T.P."/>
            <person name="Carpita N.C."/>
            <person name="Chaparro C."/>
            <person name="Chia J.-M."/>
            <person name="Deragon J.-M."/>
            <person name="Estill J.C."/>
            <person name="Fu Y."/>
            <person name="Jeddeloh J.A."/>
            <person name="Han Y."/>
            <person name="Lee H."/>
            <person name="Li P."/>
            <person name="Lisch D.R."/>
            <person name="Liu S."/>
            <person name="Liu Z."/>
            <person name="Nagel D.H."/>
            <person name="McCann M.C."/>
            <person name="SanMiguel P."/>
            <person name="Myers A.M."/>
            <person name="Nettleton D."/>
            <person name="Nguyen J."/>
            <person name="Penning B.W."/>
            <person name="Ponnala L."/>
            <person name="Schneider K.L."/>
            <person name="Schwartz D.C."/>
            <person name="Sharma A."/>
            <person name="Soderlund C."/>
            <person name="Springer N.M."/>
            <person name="Sun Q."/>
            <person name="Wang H."/>
            <person name="Waterman M."/>
            <person name="Westerman R."/>
            <person name="Wolfgruber T.K."/>
            <person name="Yang L."/>
            <person name="Yu Y."/>
            <person name="Zhang L."/>
            <person name="Zhou S."/>
            <person name="Zhu Q."/>
            <person name="Bennetzen J.L."/>
            <person name="Dawe R.K."/>
            <person name="Jiang J."/>
            <person name="Jiang N."/>
            <person name="Presting G.G."/>
            <person name="Wessler S.R."/>
            <person name="Aluru S."/>
            <person name="Martienssen R.A."/>
            <person name="Clifton S.W."/>
            <person name="McCombie W.R."/>
            <person name="Wing R.A."/>
            <person name="Wilson R.K."/>
        </authorList>
    </citation>
    <scope>NUCLEOTIDE SEQUENCE [LARGE SCALE GENOMIC DNA]</scope>
    <source>
        <strain evidence="3">cv. B73</strain>
    </source>
</reference>
<reference evidence="2" key="3">
    <citation type="submission" date="2021-05" db="UniProtKB">
        <authorList>
            <consortium name="EnsemblPlants"/>
        </authorList>
    </citation>
    <scope>IDENTIFICATION</scope>
    <source>
        <strain evidence="2">cv. B73</strain>
    </source>
</reference>
<protein>
    <submittedName>
        <fullName evidence="2">Uncharacterized protein</fullName>
    </submittedName>
</protein>
<feature type="region of interest" description="Disordered" evidence="1">
    <location>
        <begin position="34"/>
        <end position="65"/>
    </location>
</feature>
<evidence type="ECO:0000256" key="1">
    <source>
        <dbReference type="SAM" id="MobiDB-lite"/>
    </source>
</evidence>
<dbReference type="Proteomes" id="UP000007305">
    <property type="component" value="Chromosome 4"/>
</dbReference>
<accession>A0A804P3W8</accession>
<dbReference type="Gramene" id="Zm00001eb206770_T001">
    <property type="protein sequence ID" value="Zm00001eb206770_P001"/>
    <property type="gene ID" value="Zm00001eb206770"/>
</dbReference>
<proteinExistence type="predicted"/>
<dbReference type="InParanoid" id="A0A804P3W8"/>
<reference evidence="2" key="2">
    <citation type="submission" date="2019-07" db="EMBL/GenBank/DDBJ databases">
        <authorList>
            <person name="Seetharam A."/>
            <person name="Woodhouse M."/>
            <person name="Cannon E."/>
        </authorList>
    </citation>
    <scope>NUCLEOTIDE SEQUENCE [LARGE SCALE GENOMIC DNA]</scope>
    <source>
        <strain evidence="2">cv. B73</strain>
    </source>
</reference>
<feature type="compositionally biased region" description="Basic and acidic residues" evidence="1">
    <location>
        <begin position="50"/>
        <end position="65"/>
    </location>
</feature>
<dbReference type="EnsemblPlants" id="Zm00001eb206770_T001">
    <property type="protein sequence ID" value="Zm00001eb206770_P001"/>
    <property type="gene ID" value="Zm00001eb206770"/>
</dbReference>
<sequence>MNQNSSTNAKHPHAKLIAANKLKTHPWPALIGRQGERASSIAGPGASARRLRDLDDHGRRGQPRREAVVEQAVAAVGVDSPLLLLLLLLHVEVALVEVERVAERVVPELPDARAAAPPRPLARAAALAEAAAHGGPQPVPQRAQRRRRRRRLHLLDSSCSCSRAEG</sequence>
<evidence type="ECO:0000313" key="2">
    <source>
        <dbReference type="EnsemblPlants" id="Zm00001eb206770_P001"/>
    </source>
</evidence>
<name>A0A804P3W8_MAIZE</name>